<gene>
    <name evidence="2" type="ORF">SCHPADRAFT_686415</name>
</gene>
<accession>A0A0H2RP41</accession>
<dbReference type="Proteomes" id="UP000053477">
    <property type="component" value="Unassembled WGS sequence"/>
</dbReference>
<dbReference type="EMBL" id="KQ086196">
    <property type="protein sequence ID" value="KLO06566.1"/>
    <property type="molecule type" value="Genomic_DNA"/>
</dbReference>
<evidence type="ECO:0000313" key="2">
    <source>
        <dbReference type="EMBL" id="KLO06566.1"/>
    </source>
</evidence>
<keyword evidence="3" id="KW-1185">Reference proteome</keyword>
<feature type="signal peptide" evidence="1">
    <location>
        <begin position="1"/>
        <end position="19"/>
    </location>
</feature>
<organism evidence="2 3">
    <name type="scientific">Schizopora paradoxa</name>
    <dbReference type="NCBI Taxonomy" id="27342"/>
    <lineage>
        <taxon>Eukaryota</taxon>
        <taxon>Fungi</taxon>
        <taxon>Dikarya</taxon>
        <taxon>Basidiomycota</taxon>
        <taxon>Agaricomycotina</taxon>
        <taxon>Agaricomycetes</taxon>
        <taxon>Hymenochaetales</taxon>
        <taxon>Schizoporaceae</taxon>
        <taxon>Schizopora</taxon>
    </lineage>
</organism>
<evidence type="ECO:0000313" key="3">
    <source>
        <dbReference type="Proteomes" id="UP000053477"/>
    </source>
</evidence>
<feature type="chain" id="PRO_5005201662" evidence="1">
    <location>
        <begin position="20"/>
        <end position="202"/>
    </location>
</feature>
<reference evidence="2 3" key="1">
    <citation type="submission" date="2015-04" db="EMBL/GenBank/DDBJ databases">
        <title>Complete genome sequence of Schizopora paradoxa KUC8140, a cosmopolitan wood degrader in East Asia.</title>
        <authorList>
            <consortium name="DOE Joint Genome Institute"/>
            <person name="Min B."/>
            <person name="Park H."/>
            <person name="Jang Y."/>
            <person name="Kim J.-J."/>
            <person name="Kim K.H."/>
            <person name="Pangilinan J."/>
            <person name="Lipzen A."/>
            <person name="Riley R."/>
            <person name="Grigoriev I.V."/>
            <person name="Spatafora J.W."/>
            <person name="Choi I.-G."/>
        </authorList>
    </citation>
    <scope>NUCLEOTIDE SEQUENCE [LARGE SCALE GENOMIC DNA]</scope>
    <source>
        <strain evidence="2 3">KUC8140</strain>
    </source>
</reference>
<evidence type="ECO:0000256" key="1">
    <source>
        <dbReference type="SAM" id="SignalP"/>
    </source>
</evidence>
<keyword evidence="1" id="KW-0732">Signal</keyword>
<name>A0A0H2RP41_9AGAM</name>
<proteinExistence type="predicted"/>
<sequence length="202" mass="22718">MSSVLLALVLAISRRTSSSLRDDGVLVLSFLSNAPYGRRRCASHLASSINRRGSGRMVAISPPHPSNESIDAKLALESDSDTLNCDEWGRKSSHIMQVGVPTARCSCEDILEVGGCPWKVRWNVDRMNRTDYFESKINDVSLDVSSLIVIDDSRRTSVKLTASIRHHHHQHSSFRVTHRCHFCGNCREEICISRRRWMSLLG</sequence>
<protein>
    <submittedName>
        <fullName evidence="2">Uncharacterized protein</fullName>
    </submittedName>
</protein>
<dbReference type="InParanoid" id="A0A0H2RP41"/>
<dbReference type="AlphaFoldDB" id="A0A0H2RP41"/>